<protein>
    <submittedName>
        <fullName evidence="11">RnfABCDGE type electron transport complex subunit D</fullName>
    </submittedName>
</protein>
<evidence type="ECO:0000256" key="9">
    <source>
        <dbReference type="ARBA" id="ARBA00023136"/>
    </source>
</evidence>
<feature type="transmembrane region" description="Helical" evidence="10">
    <location>
        <begin position="192"/>
        <end position="219"/>
    </location>
</feature>
<keyword evidence="8 10" id="KW-1133">Transmembrane helix</keyword>
<comment type="caution">
    <text evidence="11">The sequence shown here is derived from an EMBL/GenBank/DDBJ whole genome shotgun (WGS) entry which is preliminary data.</text>
</comment>
<sequence length="362" mass="39386">MAKIAKWSPTPHLHSRSSTQQIMYEFSAVLGVISLIAISVYGYTFGGAYALKAIWMLLVSIISAILTETIFFACGRRFKDVYEWLTLIVKSYSLITAILLALCLPIGTPLMVVAIGSCVSVWLGKLVFGGVGYNPFNPALVGRALVTISFGGLLTTTLTQVDAVTSVTPLVHLAQNQYIGTYEQLTAPYGGLVGLLMGTYGGAIGESISFAIIIAMIYLVVRRIIDWRIPAFYLGTVFFMTWIVGAMNGVAGIWYPLFHLLSGGLLFGAAFMATDLVTSPVSRKGKVFFGMALGILTVIIRLLGNYPEGVFFSILIMNLFKPVIDRGFMGRMNLPLKRGEICFWLVSFLIVIGIAVLIGIMI</sequence>
<keyword evidence="5 10" id="KW-0812">Transmembrane</keyword>
<feature type="transmembrane region" description="Helical" evidence="10">
    <location>
        <begin position="341"/>
        <end position="361"/>
    </location>
</feature>
<evidence type="ECO:0000256" key="5">
    <source>
        <dbReference type="ARBA" id="ARBA00022692"/>
    </source>
</evidence>
<evidence type="ECO:0000256" key="6">
    <source>
        <dbReference type="ARBA" id="ARBA00022967"/>
    </source>
</evidence>
<keyword evidence="3" id="KW-0285">Flavoprotein</keyword>
<feature type="transmembrane region" description="Helical" evidence="10">
    <location>
        <begin position="231"/>
        <end position="247"/>
    </location>
</feature>
<dbReference type="EMBL" id="WMQE01000001">
    <property type="protein sequence ID" value="MTK19969.1"/>
    <property type="molecule type" value="Genomic_DNA"/>
</dbReference>
<feature type="transmembrane region" description="Helical" evidence="10">
    <location>
        <begin position="21"/>
        <end position="41"/>
    </location>
</feature>
<dbReference type="GO" id="GO:0055085">
    <property type="term" value="P:transmembrane transport"/>
    <property type="evidence" value="ECO:0007669"/>
    <property type="project" value="InterPro"/>
</dbReference>
<evidence type="ECO:0000256" key="8">
    <source>
        <dbReference type="ARBA" id="ARBA00022989"/>
    </source>
</evidence>
<organism evidence="11 12">
    <name type="scientific">Turicibacter sanguinis</name>
    <dbReference type="NCBI Taxonomy" id="154288"/>
    <lineage>
        <taxon>Bacteria</taxon>
        <taxon>Bacillati</taxon>
        <taxon>Bacillota</taxon>
        <taxon>Erysipelotrichia</taxon>
        <taxon>Erysipelotrichales</taxon>
        <taxon>Turicibacteraceae</taxon>
        <taxon>Turicibacter</taxon>
    </lineage>
</organism>
<dbReference type="RefSeq" id="WP_006783796.1">
    <property type="nucleotide sequence ID" value="NZ_JAMQUV010000016.1"/>
</dbReference>
<keyword evidence="7" id="KW-0249">Electron transport</keyword>
<dbReference type="InterPro" id="IPR004338">
    <property type="entry name" value="NqrB/RnfD"/>
</dbReference>
<dbReference type="Proteomes" id="UP000487649">
    <property type="component" value="Unassembled WGS sequence"/>
</dbReference>
<proteinExistence type="predicted"/>
<keyword evidence="2" id="KW-0597">Phosphoprotein</keyword>
<evidence type="ECO:0000313" key="11">
    <source>
        <dbReference type="EMBL" id="MTK19969.1"/>
    </source>
</evidence>
<evidence type="ECO:0000256" key="4">
    <source>
        <dbReference type="ARBA" id="ARBA00022643"/>
    </source>
</evidence>
<feature type="transmembrane region" description="Helical" evidence="10">
    <location>
        <begin position="81"/>
        <end position="102"/>
    </location>
</feature>
<dbReference type="AlphaFoldDB" id="A0A9X4XAV0"/>
<gene>
    <name evidence="11" type="ORF">GMA92_00760</name>
</gene>
<name>A0A9X4XAV0_9FIRM</name>
<dbReference type="PANTHER" id="PTHR30578:SF0">
    <property type="entry name" value="ION-TRANSLOCATING OXIDOREDUCTASE COMPLEX SUBUNIT D"/>
    <property type="match status" value="1"/>
</dbReference>
<evidence type="ECO:0000256" key="10">
    <source>
        <dbReference type="SAM" id="Phobius"/>
    </source>
</evidence>
<keyword evidence="1" id="KW-0813">Transport</keyword>
<evidence type="ECO:0000256" key="7">
    <source>
        <dbReference type="ARBA" id="ARBA00022982"/>
    </source>
</evidence>
<feature type="transmembrane region" description="Helical" evidence="10">
    <location>
        <begin position="108"/>
        <end position="128"/>
    </location>
</feature>
<accession>A0A9X4XAV0</accession>
<dbReference type="Pfam" id="PF03116">
    <property type="entry name" value="NQR2_RnfD_RnfE"/>
    <property type="match status" value="1"/>
</dbReference>
<dbReference type="GO" id="GO:0022900">
    <property type="term" value="P:electron transport chain"/>
    <property type="evidence" value="ECO:0007669"/>
    <property type="project" value="InterPro"/>
</dbReference>
<dbReference type="NCBIfam" id="TIGR01946">
    <property type="entry name" value="rnfD"/>
    <property type="match status" value="1"/>
</dbReference>
<dbReference type="PANTHER" id="PTHR30578">
    <property type="entry name" value="ELECTRON TRANSPORT COMPLEX PROTEIN RNFD"/>
    <property type="match status" value="1"/>
</dbReference>
<keyword evidence="6" id="KW-1278">Translocase</keyword>
<keyword evidence="9 10" id="KW-0472">Membrane</keyword>
<evidence type="ECO:0000313" key="12">
    <source>
        <dbReference type="Proteomes" id="UP000487649"/>
    </source>
</evidence>
<evidence type="ECO:0000256" key="3">
    <source>
        <dbReference type="ARBA" id="ARBA00022630"/>
    </source>
</evidence>
<feature type="transmembrane region" description="Helical" evidence="10">
    <location>
        <begin position="140"/>
        <end position="161"/>
    </location>
</feature>
<evidence type="ECO:0000256" key="1">
    <source>
        <dbReference type="ARBA" id="ARBA00022448"/>
    </source>
</evidence>
<dbReference type="GO" id="GO:0005886">
    <property type="term" value="C:plasma membrane"/>
    <property type="evidence" value="ECO:0007669"/>
    <property type="project" value="TreeGrafter"/>
</dbReference>
<feature type="transmembrane region" description="Helical" evidence="10">
    <location>
        <begin position="53"/>
        <end position="74"/>
    </location>
</feature>
<evidence type="ECO:0000256" key="2">
    <source>
        <dbReference type="ARBA" id="ARBA00022553"/>
    </source>
</evidence>
<keyword evidence="4" id="KW-0288">FMN</keyword>
<dbReference type="InterPro" id="IPR011303">
    <property type="entry name" value="RnfD_bac"/>
</dbReference>
<reference evidence="11 12" key="1">
    <citation type="journal article" date="2019" name="Nat. Med.">
        <title>A library of human gut bacterial isolates paired with longitudinal multiomics data enables mechanistic microbiome research.</title>
        <authorList>
            <person name="Poyet M."/>
            <person name="Groussin M."/>
            <person name="Gibbons S.M."/>
            <person name="Avila-Pacheco J."/>
            <person name="Jiang X."/>
            <person name="Kearney S.M."/>
            <person name="Perrotta A.R."/>
            <person name="Berdy B."/>
            <person name="Zhao S."/>
            <person name="Lieberman T.D."/>
            <person name="Swanson P.K."/>
            <person name="Smith M."/>
            <person name="Roesemann S."/>
            <person name="Alexander J.E."/>
            <person name="Rich S.A."/>
            <person name="Livny J."/>
            <person name="Vlamakis H."/>
            <person name="Clish C."/>
            <person name="Bullock K."/>
            <person name="Deik A."/>
            <person name="Scott J."/>
            <person name="Pierce K.A."/>
            <person name="Xavier R.J."/>
            <person name="Alm E.J."/>
        </authorList>
    </citation>
    <scope>NUCLEOTIDE SEQUENCE [LARGE SCALE GENOMIC DNA]</scope>
    <source>
        <strain evidence="11 12">BIOML-A198</strain>
    </source>
</reference>